<evidence type="ECO:0000313" key="1">
    <source>
        <dbReference type="EMBL" id="CZT11850.1"/>
    </source>
</evidence>
<organism evidence="1 2">
    <name type="scientific">Rhynchosporium graminicola</name>
    <dbReference type="NCBI Taxonomy" id="2792576"/>
    <lineage>
        <taxon>Eukaryota</taxon>
        <taxon>Fungi</taxon>
        <taxon>Dikarya</taxon>
        <taxon>Ascomycota</taxon>
        <taxon>Pezizomycotina</taxon>
        <taxon>Leotiomycetes</taxon>
        <taxon>Helotiales</taxon>
        <taxon>Ploettnerulaceae</taxon>
        <taxon>Rhynchosporium</taxon>
    </lineage>
</organism>
<gene>
    <name evidence="1" type="ORF">RCO7_11643</name>
</gene>
<sequence length="66" mass="7407">MAGAAGSQKDSIVLNRWTLLDGMKEYELPKVFKENHILSLSQTPSLQATLVYQSRIRFKPRGDLGT</sequence>
<dbReference type="EMBL" id="FJUW01000064">
    <property type="protein sequence ID" value="CZT11850.1"/>
    <property type="molecule type" value="Genomic_DNA"/>
</dbReference>
<keyword evidence="2" id="KW-1185">Reference proteome</keyword>
<reference evidence="2" key="1">
    <citation type="submission" date="2016-03" db="EMBL/GenBank/DDBJ databases">
        <authorList>
            <person name="Ploux O."/>
        </authorList>
    </citation>
    <scope>NUCLEOTIDE SEQUENCE [LARGE SCALE GENOMIC DNA]</scope>
    <source>
        <strain evidence="2">UK7</strain>
    </source>
</reference>
<dbReference type="Proteomes" id="UP000178129">
    <property type="component" value="Unassembled WGS sequence"/>
</dbReference>
<name>A0A1E1LMY3_9HELO</name>
<dbReference type="InParanoid" id="A0A1E1LMY3"/>
<proteinExistence type="predicted"/>
<accession>A0A1E1LMY3</accession>
<evidence type="ECO:0000313" key="2">
    <source>
        <dbReference type="Proteomes" id="UP000178129"/>
    </source>
</evidence>
<protein>
    <submittedName>
        <fullName evidence="1">Uncharacterized protein</fullName>
    </submittedName>
</protein>
<comment type="caution">
    <text evidence="1">The sequence shown here is derived from an EMBL/GenBank/DDBJ whole genome shotgun (WGS) entry which is preliminary data.</text>
</comment>
<dbReference type="AlphaFoldDB" id="A0A1E1LMY3"/>